<dbReference type="GO" id="GO:0016818">
    <property type="term" value="F:hydrolase activity, acting on acid anhydrides, in phosphorus-containing anhydrides"/>
    <property type="evidence" value="ECO:0007669"/>
    <property type="project" value="InterPro"/>
</dbReference>
<evidence type="ECO:0000313" key="4">
    <source>
        <dbReference type="Proteomes" id="UP000823613"/>
    </source>
</evidence>
<reference evidence="3" key="2">
    <citation type="journal article" date="2021" name="PeerJ">
        <title>Extensive microbial diversity within the chicken gut microbiome revealed by metagenomics and culture.</title>
        <authorList>
            <person name="Gilroy R."/>
            <person name="Ravi A."/>
            <person name="Getino M."/>
            <person name="Pursley I."/>
            <person name="Horton D.L."/>
            <person name="Alikhan N.F."/>
            <person name="Baker D."/>
            <person name="Gharbi K."/>
            <person name="Hall N."/>
            <person name="Watson M."/>
            <person name="Adriaenssens E.M."/>
            <person name="Foster-Nyarko E."/>
            <person name="Jarju S."/>
            <person name="Secka A."/>
            <person name="Antonio M."/>
            <person name="Oren A."/>
            <person name="Chaudhuri R.R."/>
            <person name="La Ragione R."/>
            <person name="Hildebrand F."/>
            <person name="Pallen M.J."/>
        </authorList>
    </citation>
    <scope>NUCLEOTIDE SEQUENCE</scope>
    <source>
        <strain evidence="3">11159</strain>
    </source>
</reference>
<evidence type="ECO:0000256" key="1">
    <source>
        <dbReference type="ARBA" id="ARBA00038058"/>
    </source>
</evidence>
<dbReference type="InterPro" id="IPR045028">
    <property type="entry name" value="DinG/Rad3-like"/>
</dbReference>
<accession>A0A9D9DGY9</accession>
<dbReference type="GO" id="GO:0003676">
    <property type="term" value="F:nucleic acid binding"/>
    <property type="evidence" value="ECO:0007669"/>
    <property type="project" value="InterPro"/>
</dbReference>
<dbReference type="InterPro" id="IPR006555">
    <property type="entry name" value="ATP-dep_Helicase_C"/>
</dbReference>
<gene>
    <name evidence="3" type="ORF">IAC58_02985</name>
</gene>
<evidence type="ECO:0000259" key="2">
    <source>
        <dbReference type="SMART" id="SM00491"/>
    </source>
</evidence>
<dbReference type="SUPFAM" id="SSF52540">
    <property type="entry name" value="P-loop containing nucleoside triphosphate hydrolases"/>
    <property type="match status" value="1"/>
</dbReference>
<feature type="non-terminal residue" evidence="3">
    <location>
        <position position="1"/>
    </location>
</feature>
<dbReference type="Proteomes" id="UP000823613">
    <property type="component" value="Unassembled WGS sequence"/>
</dbReference>
<organism evidence="3 4">
    <name type="scientific">Candidatus Onthovivens merdipullorum</name>
    <dbReference type="NCBI Taxonomy" id="2840889"/>
    <lineage>
        <taxon>Bacteria</taxon>
        <taxon>Bacillati</taxon>
        <taxon>Bacillota</taxon>
        <taxon>Bacilli</taxon>
        <taxon>Bacillales</taxon>
        <taxon>Candidatus Onthovivens</taxon>
    </lineage>
</organism>
<evidence type="ECO:0000313" key="3">
    <source>
        <dbReference type="EMBL" id="MBO8427502.1"/>
    </source>
</evidence>
<reference evidence="3" key="1">
    <citation type="submission" date="2020-10" db="EMBL/GenBank/DDBJ databases">
        <authorList>
            <person name="Gilroy R."/>
        </authorList>
    </citation>
    <scope>NUCLEOTIDE SEQUENCE</scope>
    <source>
        <strain evidence="3">11159</strain>
    </source>
</reference>
<dbReference type="Gene3D" id="3.40.50.300">
    <property type="entry name" value="P-loop containing nucleotide triphosphate hydrolases"/>
    <property type="match status" value="2"/>
</dbReference>
<dbReference type="PANTHER" id="PTHR11472:SF34">
    <property type="entry name" value="REGULATOR OF TELOMERE ELONGATION HELICASE 1"/>
    <property type="match status" value="1"/>
</dbReference>
<dbReference type="GO" id="GO:0005524">
    <property type="term" value="F:ATP binding"/>
    <property type="evidence" value="ECO:0007669"/>
    <property type="project" value="InterPro"/>
</dbReference>
<protein>
    <recommendedName>
        <fullName evidence="2">ATP-dependent helicase C-terminal domain-containing protein</fullName>
    </recommendedName>
</protein>
<proteinExistence type="inferred from homology"/>
<name>A0A9D9DGY9_9BACL</name>
<dbReference type="GO" id="GO:0006139">
    <property type="term" value="P:nucleobase-containing compound metabolic process"/>
    <property type="evidence" value="ECO:0007669"/>
    <property type="project" value="InterPro"/>
</dbReference>
<feature type="domain" description="ATP-dependent helicase C-terminal" evidence="2">
    <location>
        <begin position="199"/>
        <end position="335"/>
    </location>
</feature>
<dbReference type="EMBL" id="JADIMY010000064">
    <property type="protein sequence ID" value="MBO8427502.1"/>
    <property type="molecule type" value="Genomic_DNA"/>
</dbReference>
<comment type="caution">
    <text evidence="3">The sequence shown here is derived from an EMBL/GenBank/DDBJ whole genome shotgun (WGS) entry which is preliminary data.</text>
</comment>
<sequence>RNLEELNDSFELFNKLEYNEEGKFKDYIVFDCLDDNFIKNISDLSNAYNDYIANHPLFKSEVSDEFFLEAYKFLFIYKLISNKHKIYIYKNENDYVINLFCLDPSEYLIDTFNKVTSALLFSATLTPNEYYKKMILKDNDTKFLKLKSPFDSKKLKLMINKNISLLYKDRKNTLIDVFNLVRAFINEKVGNYLLFVPSFDYLSLIKDKLKTLKDIKIVSQKKNMNVQEKTEFLNDFKTNPNKTHLGIAVLGGSFNEGIDLVNDRLIGVIIVGVGFPSTDFNNHLLKNYYDEIGYNGFDYTYVNFGITHVFQALGRLIRTENDYGSCLLIDKRYGEKKYQNLLKSSEKEYVYVNNEQDIKNNLEEFYKSCYNF</sequence>
<dbReference type="SMART" id="SM00491">
    <property type="entry name" value="HELICc2"/>
    <property type="match status" value="1"/>
</dbReference>
<dbReference type="GO" id="GO:0003678">
    <property type="term" value="F:DNA helicase activity"/>
    <property type="evidence" value="ECO:0007669"/>
    <property type="project" value="TreeGrafter"/>
</dbReference>
<dbReference type="PANTHER" id="PTHR11472">
    <property type="entry name" value="DNA REPAIR DEAD HELICASE RAD3/XP-D SUBFAMILY MEMBER"/>
    <property type="match status" value="1"/>
</dbReference>
<dbReference type="InterPro" id="IPR027417">
    <property type="entry name" value="P-loop_NTPase"/>
</dbReference>
<dbReference type="AlphaFoldDB" id="A0A9D9DGY9"/>
<dbReference type="Gene3D" id="1.10.275.40">
    <property type="match status" value="1"/>
</dbReference>
<comment type="similarity">
    <text evidence="1">Belongs to the helicase family. DinG subfamily.</text>
</comment>
<dbReference type="Pfam" id="PF13307">
    <property type="entry name" value="Helicase_C_2"/>
    <property type="match status" value="1"/>
</dbReference>